<organism evidence="2 3">
    <name type="scientific">Ustilaginoidea virens</name>
    <name type="common">Rice false smut fungus</name>
    <name type="synonym">Villosiclava virens</name>
    <dbReference type="NCBI Taxonomy" id="1159556"/>
    <lineage>
        <taxon>Eukaryota</taxon>
        <taxon>Fungi</taxon>
        <taxon>Dikarya</taxon>
        <taxon>Ascomycota</taxon>
        <taxon>Pezizomycotina</taxon>
        <taxon>Sordariomycetes</taxon>
        <taxon>Hypocreomycetidae</taxon>
        <taxon>Hypocreales</taxon>
        <taxon>Clavicipitaceae</taxon>
        <taxon>Ustilaginoidea</taxon>
    </lineage>
</organism>
<dbReference type="Proteomes" id="UP000054053">
    <property type="component" value="Unassembled WGS sequence"/>
</dbReference>
<dbReference type="EMBL" id="BBTG02000011">
    <property type="protein sequence ID" value="GAO17929.1"/>
    <property type="molecule type" value="Genomic_DNA"/>
</dbReference>
<proteinExistence type="predicted"/>
<evidence type="ECO:0000256" key="1">
    <source>
        <dbReference type="SAM" id="MobiDB-lite"/>
    </source>
</evidence>
<feature type="compositionally biased region" description="Acidic residues" evidence="1">
    <location>
        <begin position="94"/>
        <end position="108"/>
    </location>
</feature>
<feature type="region of interest" description="Disordered" evidence="1">
    <location>
        <begin position="93"/>
        <end position="130"/>
    </location>
</feature>
<reference evidence="3" key="1">
    <citation type="journal article" date="2016" name="Genome Announc.">
        <title>Genome sequence of Ustilaginoidea virens IPU010, a rice pathogenic fungus causing false smut.</title>
        <authorList>
            <person name="Kumagai T."/>
            <person name="Ishii T."/>
            <person name="Terai G."/>
            <person name="Umemura M."/>
            <person name="Machida M."/>
            <person name="Asai K."/>
        </authorList>
    </citation>
    <scope>NUCLEOTIDE SEQUENCE [LARGE SCALE GENOMIC DNA]</scope>
    <source>
        <strain evidence="3">IPU010</strain>
    </source>
</reference>
<protein>
    <submittedName>
        <fullName evidence="2">Uncharacterized protein</fullName>
    </submittedName>
</protein>
<dbReference type="AlphaFoldDB" id="A0A1B5L3E4"/>
<name>A0A1B5L3E4_USTVR</name>
<evidence type="ECO:0000313" key="3">
    <source>
        <dbReference type="Proteomes" id="UP000054053"/>
    </source>
</evidence>
<comment type="caution">
    <text evidence="2">The sequence shown here is derived from an EMBL/GenBank/DDBJ whole genome shotgun (WGS) entry which is preliminary data.</text>
</comment>
<accession>A0A1B5L3E4</accession>
<gene>
    <name evidence="2" type="ORF">UVI_02026920</name>
</gene>
<evidence type="ECO:0000313" key="2">
    <source>
        <dbReference type="EMBL" id="GAO17929.1"/>
    </source>
</evidence>
<feature type="compositionally biased region" description="Basic and acidic residues" evidence="1">
    <location>
        <begin position="109"/>
        <end position="130"/>
    </location>
</feature>
<sequence>MYHVDAVEEGERVTVGDLGDLGDETAVEGQVDGSDLASGLVFPVLGAFGRGQDAEVAHDHVKGPGVKLAREERVLARLVEADMTVVDRRLAWVGDEDEGRDGDEDEDAGEKSMRCEEEVERSRERKTEQK</sequence>